<evidence type="ECO:0000259" key="8">
    <source>
        <dbReference type="PROSITE" id="PS50893"/>
    </source>
</evidence>
<keyword evidence="3" id="KW-0547">Nucleotide-binding</keyword>
<dbReference type="PROSITE" id="PS00211">
    <property type="entry name" value="ABC_TRANSPORTER_1"/>
    <property type="match status" value="1"/>
</dbReference>
<dbReference type="RefSeq" id="WP_052331860.1">
    <property type="nucleotide sequence ID" value="NZ_CABMAB010000039.1"/>
</dbReference>
<dbReference type="InterPro" id="IPR003439">
    <property type="entry name" value="ABC_transporter-like_ATP-bd"/>
</dbReference>
<dbReference type="STRING" id="66851.MBORA_17590"/>
<comment type="subcellular location">
    <subcellularLocation>
        <location evidence="1">Membrane</location>
        <topology evidence="1">Multi-pass membrane protein</topology>
    </subcellularLocation>
</comment>
<feature type="transmembrane region" description="Helical" evidence="7">
    <location>
        <begin position="53"/>
        <end position="76"/>
    </location>
</feature>
<dbReference type="Gene3D" id="3.40.50.300">
    <property type="entry name" value="P-loop containing nucleotide triphosphate hydrolases"/>
    <property type="match status" value="1"/>
</dbReference>
<accession>A0A165ZMR8</accession>
<feature type="domain" description="ABC transmembrane type-1" evidence="9">
    <location>
        <begin position="20"/>
        <end position="295"/>
    </location>
</feature>
<dbReference type="PATRIC" id="fig|66851.6.peg.1913"/>
<evidence type="ECO:0000256" key="6">
    <source>
        <dbReference type="ARBA" id="ARBA00023136"/>
    </source>
</evidence>
<evidence type="ECO:0000256" key="1">
    <source>
        <dbReference type="ARBA" id="ARBA00004141"/>
    </source>
</evidence>
<feature type="transmembrane region" description="Helical" evidence="7">
    <location>
        <begin position="139"/>
        <end position="170"/>
    </location>
</feature>
<evidence type="ECO:0000256" key="7">
    <source>
        <dbReference type="SAM" id="Phobius"/>
    </source>
</evidence>
<dbReference type="SUPFAM" id="SSF52540">
    <property type="entry name" value="P-loop containing nucleoside triphosphate hydrolases"/>
    <property type="match status" value="1"/>
</dbReference>
<feature type="domain" description="ABC transporter" evidence="8">
    <location>
        <begin position="330"/>
        <end position="564"/>
    </location>
</feature>
<dbReference type="Pfam" id="PF00664">
    <property type="entry name" value="ABC_membrane"/>
    <property type="match status" value="1"/>
</dbReference>
<dbReference type="OrthoDB" id="121502at2157"/>
<gene>
    <name evidence="10" type="ORF">MBORA_17590</name>
</gene>
<evidence type="ECO:0000256" key="4">
    <source>
        <dbReference type="ARBA" id="ARBA00022840"/>
    </source>
</evidence>
<keyword evidence="4 10" id="KW-0067">ATP-binding</keyword>
<dbReference type="InterPro" id="IPR036640">
    <property type="entry name" value="ABC1_TM_sf"/>
</dbReference>
<dbReference type="PANTHER" id="PTHR43394:SF1">
    <property type="entry name" value="ATP-BINDING CASSETTE SUB-FAMILY B MEMBER 10, MITOCHONDRIAL"/>
    <property type="match status" value="1"/>
</dbReference>
<dbReference type="InterPro" id="IPR027417">
    <property type="entry name" value="P-loop_NTPase"/>
</dbReference>
<dbReference type="InterPro" id="IPR011527">
    <property type="entry name" value="ABC1_TM_dom"/>
</dbReference>
<evidence type="ECO:0000259" key="9">
    <source>
        <dbReference type="PROSITE" id="PS50929"/>
    </source>
</evidence>
<dbReference type="FunFam" id="3.40.50.300:FF:000218">
    <property type="entry name" value="Multidrug ABC transporter ATP-binding protein"/>
    <property type="match status" value="1"/>
</dbReference>
<dbReference type="PROSITE" id="PS50893">
    <property type="entry name" value="ABC_TRANSPORTER_2"/>
    <property type="match status" value="1"/>
</dbReference>
<dbReference type="Gene3D" id="1.20.1560.10">
    <property type="entry name" value="ABC transporter type 1, transmembrane domain"/>
    <property type="match status" value="1"/>
</dbReference>
<dbReference type="InterPro" id="IPR039421">
    <property type="entry name" value="Type_1_exporter"/>
</dbReference>
<evidence type="ECO:0000256" key="5">
    <source>
        <dbReference type="ARBA" id="ARBA00022989"/>
    </source>
</evidence>
<reference evidence="11" key="1">
    <citation type="journal article" date="2016" name="Genome Announc.">
        <title>Draft Genome Sequences of Methanobrevibacter curvatus DSM11111, Methanobrevibacter cuticularis DSM11139, Methanobrevibacter filiformis DSM11501, and Methanobrevibacter oralis DSM7256.</title>
        <authorList>
            <person name="Poehlein A."/>
            <person name="Seedorf H."/>
        </authorList>
    </citation>
    <scope>NUCLEOTIDE SEQUENCE [LARGE SCALE GENOMIC DNA]</scope>
    <source>
        <strain evidence="11">DSM 7256 / JCM 30027 / ZR</strain>
    </source>
</reference>
<feature type="transmembrane region" description="Helical" evidence="7">
    <location>
        <begin position="20"/>
        <end position="41"/>
    </location>
</feature>
<comment type="caution">
    <text evidence="10">The sequence shown here is derived from an EMBL/GenBank/DDBJ whole genome shotgun (WGS) entry which is preliminary data.</text>
</comment>
<dbReference type="SUPFAM" id="SSF90123">
    <property type="entry name" value="ABC transporter transmembrane region"/>
    <property type="match status" value="1"/>
</dbReference>
<dbReference type="GO" id="GO:0015421">
    <property type="term" value="F:ABC-type oligopeptide transporter activity"/>
    <property type="evidence" value="ECO:0007669"/>
    <property type="project" value="TreeGrafter"/>
</dbReference>
<proteinExistence type="predicted"/>
<keyword evidence="6 7" id="KW-0472">Membrane</keyword>
<protein>
    <submittedName>
        <fullName evidence="10">Multidrug export ATP-binding/permease protein</fullName>
        <ecNumber evidence="10">3.6.3.-</ecNumber>
    </submittedName>
</protein>
<keyword evidence="2 7" id="KW-0812">Transmembrane</keyword>
<dbReference type="AlphaFoldDB" id="A0A165ZMR8"/>
<evidence type="ECO:0000256" key="3">
    <source>
        <dbReference type="ARBA" id="ARBA00022741"/>
    </source>
</evidence>
<feature type="transmembrane region" description="Helical" evidence="7">
    <location>
        <begin position="234"/>
        <end position="258"/>
    </location>
</feature>
<dbReference type="PROSITE" id="PS50929">
    <property type="entry name" value="ABC_TM1F"/>
    <property type="match status" value="1"/>
</dbReference>
<dbReference type="Proteomes" id="UP000077428">
    <property type="component" value="Unassembled WGS sequence"/>
</dbReference>
<dbReference type="GO" id="GO:0016887">
    <property type="term" value="F:ATP hydrolysis activity"/>
    <property type="evidence" value="ECO:0007669"/>
    <property type="project" value="InterPro"/>
</dbReference>
<keyword evidence="10" id="KW-0378">Hydrolase</keyword>
<dbReference type="Pfam" id="PF00005">
    <property type="entry name" value="ABC_tran"/>
    <property type="match status" value="1"/>
</dbReference>
<evidence type="ECO:0000256" key="2">
    <source>
        <dbReference type="ARBA" id="ARBA00022692"/>
    </source>
</evidence>
<dbReference type="PANTHER" id="PTHR43394">
    <property type="entry name" value="ATP-DEPENDENT PERMEASE MDL1, MITOCHONDRIAL"/>
    <property type="match status" value="1"/>
</dbReference>
<dbReference type="EMBL" id="LWMU01000103">
    <property type="protein sequence ID" value="KZX10921.1"/>
    <property type="molecule type" value="Genomic_DNA"/>
</dbReference>
<dbReference type="GO" id="GO:0005524">
    <property type="term" value="F:ATP binding"/>
    <property type="evidence" value="ECO:0007669"/>
    <property type="project" value="UniProtKB-KW"/>
</dbReference>
<dbReference type="CDD" id="cd07346">
    <property type="entry name" value="ABC_6TM_exporters"/>
    <property type="match status" value="1"/>
</dbReference>
<dbReference type="GO" id="GO:0016020">
    <property type="term" value="C:membrane"/>
    <property type="evidence" value="ECO:0007669"/>
    <property type="project" value="UniProtKB-SubCell"/>
</dbReference>
<evidence type="ECO:0000313" key="10">
    <source>
        <dbReference type="EMBL" id="KZX10921.1"/>
    </source>
</evidence>
<evidence type="ECO:0000313" key="11">
    <source>
        <dbReference type="Proteomes" id="UP000077428"/>
    </source>
</evidence>
<dbReference type="InterPro" id="IPR003593">
    <property type="entry name" value="AAA+_ATPase"/>
</dbReference>
<dbReference type="SMART" id="SM00382">
    <property type="entry name" value="AAA"/>
    <property type="match status" value="1"/>
</dbReference>
<dbReference type="InterPro" id="IPR017871">
    <property type="entry name" value="ABC_transporter-like_CS"/>
</dbReference>
<sequence>MLDETLTVKYLKKRNLFPDILILLKSIFEILPILFVVYIINKIMFNSIDFNNLLFLSIFIVAFSILKSFFYGLSIWKTHEKAYEMLVEIRLSIIKHLKKLSLGFFQDKKIGNFSNIINHDVEQIELYLAHALPEINSLFLIQILIVITILFFDWRLALSLVSTIPIIFILKKLTDYYLKDSVRKFTESSKQMSENLVEYINTVSVIKAFSNNETKTDEVLMDMKDYIKWVKSEMLNITIPMSLISFFSELGLVLLIIIGSNLLVNGKISVMIFILSIILAEKFSKTINKLPTFQHFNIILNESIRKINTILSVNPLIKSDLVENPKNGDIIFSDVDFSYNGDEKVLFNINMTFKENSKTGIIGSSGSGKTTIANLIMGFWKVCAGSITIDGVNINNISEKNLSNLISIVQQDVFLFNLSIEENIRIGKPDASKKEIIEAAKKARIHDFIISLKDGYDTLLGENGVKFSGGEKQRISIARMILKDSPIIILDEATSAIDPDNEFLIHDAINSLGKDKTLIIIAHHLNTIKNLDNIFLMDRGEVICSGKHDTLLNCQKYREMLNKQNQVDNWQIKEV</sequence>
<organism evidence="10 11">
    <name type="scientific">Methanobrevibacter oralis</name>
    <dbReference type="NCBI Taxonomy" id="66851"/>
    <lineage>
        <taxon>Archaea</taxon>
        <taxon>Methanobacteriati</taxon>
        <taxon>Methanobacteriota</taxon>
        <taxon>Methanomada group</taxon>
        <taxon>Methanobacteria</taxon>
        <taxon>Methanobacteriales</taxon>
        <taxon>Methanobacteriaceae</taxon>
        <taxon>Methanobrevibacter</taxon>
    </lineage>
</organism>
<keyword evidence="5 7" id="KW-1133">Transmembrane helix</keyword>
<name>A0A165ZMR8_METOA</name>
<dbReference type="EC" id="3.6.3.-" evidence="10"/>
<keyword evidence="11" id="KW-1185">Reference proteome</keyword>